<name>A0ABV0MGW7_9TELE</name>
<dbReference type="CDD" id="cd15369">
    <property type="entry name" value="7tmA_PAR1"/>
    <property type="match status" value="1"/>
</dbReference>
<evidence type="ECO:0000256" key="5">
    <source>
        <dbReference type="ARBA" id="ARBA00022696"/>
    </source>
</evidence>
<evidence type="ECO:0000256" key="6">
    <source>
        <dbReference type="ARBA" id="ARBA00022729"/>
    </source>
</evidence>
<feature type="transmembrane region" description="Helical" evidence="18">
    <location>
        <begin position="318"/>
        <end position="341"/>
    </location>
</feature>
<dbReference type="InterPro" id="IPR000935">
    <property type="entry name" value="Thrmbn_rcpt"/>
</dbReference>
<evidence type="ECO:0000256" key="9">
    <source>
        <dbReference type="ARBA" id="ARBA00023084"/>
    </source>
</evidence>
<dbReference type="InterPro" id="IPR017452">
    <property type="entry name" value="GPCR_Rhodpsn_7TM"/>
</dbReference>
<dbReference type="Pfam" id="PF00001">
    <property type="entry name" value="7tm_1"/>
    <property type="match status" value="1"/>
</dbReference>
<evidence type="ECO:0000313" key="20">
    <source>
        <dbReference type="EMBL" id="MEQ2158342.1"/>
    </source>
</evidence>
<dbReference type="SUPFAM" id="SSF81321">
    <property type="entry name" value="Family A G protein-coupled receptor-like"/>
    <property type="match status" value="1"/>
</dbReference>
<keyword evidence="9" id="KW-0094">Blood coagulation</keyword>
<protein>
    <recommendedName>
        <fullName evidence="2">Proteinase-activated receptor 1</fullName>
    </recommendedName>
    <alternativeName>
        <fullName evidence="15">Thrombin receptor</fullName>
    </alternativeName>
</protein>
<keyword evidence="6" id="KW-0732">Signal</keyword>
<feature type="compositionally biased region" description="Acidic residues" evidence="17">
    <location>
        <begin position="22"/>
        <end position="33"/>
    </location>
</feature>
<dbReference type="PANTHER" id="PTHR24232">
    <property type="entry name" value="G-PROTEIN COUPLED RECEPTOR"/>
    <property type="match status" value="1"/>
</dbReference>
<evidence type="ECO:0000256" key="13">
    <source>
        <dbReference type="ARBA" id="ARBA00023180"/>
    </source>
</evidence>
<evidence type="ECO:0000256" key="4">
    <source>
        <dbReference type="ARBA" id="ARBA00022692"/>
    </source>
</evidence>
<organism evidence="20 21">
    <name type="scientific">Goodea atripinnis</name>
    <dbReference type="NCBI Taxonomy" id="208336"/>
    <lineage>
        <taxon>Eukaryota</taxon>
        <taxon>Metazoa</taxon>
        <taxon>Chordata</taxon>
        <taxon>Craniata</taxon>
        <taxon>Vertebrata</taxon>
        <taxon>Euteleostomi</taxon>
        <taxon>Actinopterygii</taxon>
        <taxon>Neopterygii</taxon>
        <taxon>Teleostei</taxon>
        <taxon>Neoteleostei</taxon>
        <taxon>Acanthomorphata</taxon>
        <taxon>Ovalentaria</taxon>
        <taxon>Atherinomorphae</taxon>
        <taxon>Cyprinodontiformes</taxon>
        <taxon>Goodeidae</taxon>
        <taxon>Goodea</taxon>
    </lineage>
</organism>
<keyword evidence="3" id="KW-1003">Cell membrane</keyword>
<feature type="transmembrane region" description="Helical" evidence="18">
    <location>
        <begin position="109"/>
        <end position="129"/>
    </location>
</feature>
<evidence type="ECO:0000256" key="1">
    <source>
        <dbReference type="ARBA" id="ARBA00004651"/>
    </source>
</evidence>
<keyword evidence="11" id="KW-1015">Disulfide bond</keyword>
<comment type="caution">
    <text evidence="20">The sequence shown here is derived from an EMBL/GenBank/DDBJ whole genome shotgun (WGS) entry which is preliminary data.</text>
</comment>
<dbReference type="EMBL" id="JAHRIO010000684">
    <property type="protein sequence ID" value="MEQ2158342.1"/>
    <property type="molecule type" value="Genomic_DNA"/>
</dbReference>
<keyword evidence="12 16" id="KW-0675">Receptor</keyword>
<keyword evidence="5" id="KW-0356">Hemostasis</keyword>
<evidence type="ECO:0000256" key="15">
    <source>
        <dbReference type="ARBA" id="ARBA00031780"/>
    </source>
</evidence>
<evidence type="ECO:0000256" key="2">
    <source>
        <dbReference type="ARBA" id="ARBA00019705"/>
    </source>
</evidence>
<feature type="region of interest" description="Disordered" evidence="17">
    <location>
        <begin position="413"/>
        <end position="447"/>
    </location>
</feature>
<feature type="transmembrane region" description="Helical" evidence="18">
    <location>
        <begin position="149"/>
        <end position="175"/>
    </location>
</feature>
<gene>
    <name evidence="20" type="ORF">GOODEAATRI_011245</name>
</gene>
<dbReference type="PRINTS" id="PR01428">
    <property type="entry name" value="PROTEASEAR"/>
</dbReference>
<dbReference type="PRINTS" id="PR00237">
    <property type="entry name" value="GPCRRHODOPSN"/>
</dbReference>
<sequence length="480" mass="53389">HLVLVTEEPVDYTDLSALDSLHDDDDDDDDDGSGFETEQKPMTKHSHRHHLKKHYVVSEEAKEFLQGLVATTFVPTIYTLVFIISVPLNLLALVMFVHRIRPRKPAVIYMLNLACADLLFGLLLPFKIAYHYHGNNWIYGSFMCRVVTAAFHCNMYCSVLLVMCISVDRFLAVVYPMNSLTWRSPKTAAAICAAMWLLSLGGVSPLLISGQTLHLPDLGITTCHDVQDMETLQSYYLYFFPIYSSIFFFIPLFFTIFCYVRIIKALAVANVENRSKKTRAIVMTVVVLLVFVICFSPTNIILMVHYVQISHTSSDGSYQAYLLSMCIGSLSCCLDPLLYYYGSSQCQKQVVAVFREMTPLSVVGDSSTQELCTDCSTRGLTSSLQSGSDETLREMKASRATTSCVAMVGDSRQLGSNTDVRDPAASYRPLKGTRGTPSNRGAGPHTQDESCAVTVVFSESLKNVVFSFCLSQCSKVQSKT</sequence>
<feature type="transmembrane region" description="Helical" evidence="18">
    <location>
        <begin position="77"/>
        <end position="97"/>
    </location>
</feature>
<feature type="transmembrane region" description="Helical" evidence="18">
    <location>
        <begin position="281"/>
        <end position="306"/>
    </location>
</feature>
<evidence type="ECO:0000256" key="16">
    <source>
        <dbReference type="RuleBase" id="RU000688"/>
    </source>
</evidence>
<feature type="region of interest" description="Disordered" evidence="17">
    <location>
        <begin position="18"/>
        <end position="47"/>
    </location>
</feature>
<keyword evidence="21" id="KW-1185">Reference proteome</keyword>
<feature type="domain" description="G-protein coupled receptors family 1 profile" evidence="19">
    <location>
        <begin position="88"/>
        <end position="339"/>
    </location>
</feature>
<evidence type="ECO:0000313" key="21">
    <source>
        <dbReference type="Proteomes" id="UP001476798"/>
    </source>
</evidence>
<keyword evidence="8 16" id="KW-0297">G-protein coupled receptor</keyword>
<evidence type="ECO:0000256" key="18">
    <source>
        <dbReference type="SAM" id="Phobius"/>
    </source>
</evidence>
<keyword evidence="4 16" id="KW-0812">Transmembrane</keyword>
<comment type="subcellular location">
    <subcellularLocation>
        <location evidence="1">Cell membrane</location>
        <topology evidence="1">Multi-pass membrane protein</topology>
    </subcellularLocation>
</comment>
<reference evidence="20 21" key="1">
    <citation type="submission" date="2021-06" db="EMBL/GenBank/DDBJ databases">
        <authorList>
            <person name="Palmer J.M."/>
        </authorList>
    </citation>
    <scope>NUCLEOTIDE SEQUENCE [LARGE SCALE GENOMIC DNA]</scope>
    <source>
        <strain evidence="20 21">GA_2019</strain>
        <tissue evidence="20">Muscle</tissue>
    </source>
</reference>
<keyword evidence="7 18" id="KW-1133">Transmembrane helix</keyword>
<comment type="similarity">
    <text evidence="16">Belongs to the G-protein coupled receptor 1 family.</text>
</comment>
<evidence type="ECO:0000256" key="12">
    <source>
        <dbReference type="ARBA" id="ARBA00023170"/>
    </source>
</evidence>
<dbReference type="PROSITE" id="PS00237">
    <property type="entry name" value="G_PROTEIN_RECEP_F1_1"/>
    <property type="match status" value="1"/>
</dbReference>
<dbReference type="PROSITE" id="PS50262">
    <property type="entry name" value="G_PROTEIN_RECEP_F1_2"/>
    <property type="match status" value="1"/>
</dbReference>
<accession>A0ABV0MGW7</accession>
<evidence type="ECO:0000256" key="17">
    <source>
        <dbReference type="SAM" id="MobiDB-lite"/>
    </source>
</evidence>
<dbReference type="Gene3D" id="1.20.1070.10">
    <property type="entry name" value="Rhodopsin 7-helix transmembrane proteins"/>
    <property type="match status" value="1"/>
</dbReference>
<dbReference type="PRINTS" id="PR00908">
    <property type="entry name" value="THROMBINR"/>
</dbReference>
<evidence type="ECO:0000256" key="8">
    <source>
        <dbReference type="ARBA" id="ARBA00023040"/>
    </source>
</evidence>
<evidence type="ECO:0000259" key="19">
    <source>
        <dbReference type="PROSITE" id="PS50262"/>
    </source>
</evidence>
<evidence type="ECO:0000256" key="10">
    <source>
        <dbReference type="ARBA" id="ARBA00023136"/>
    </source>
</evidence>
<dbReference type="InterPro" id="IPR003912">
    <property type="entry name" value="Protea_act_rcpt"/>
</dbReference>
<keyword evidence="10 18" id="KW-0472">Membrane</keyword>
<keyword evidence="13" id="KW-0325">Glycoprotein</keyword>
<evidence type="ECO:0000256" key="3">
    <source>
        <dbReference type="ARBA" id="ARBA00022475"/>
    </source>
</evidence>
<evidence type="ECO:0000256" key="11">
    <source>
        <dbReference type="ARBA" id="ARBA00023157"/>
    </source>
</evidence>
<dbReference type="Proteomes" id="UP001476798">
    <property type="component" value="Unassembled WGS sequence"/>
</dbReference>
<proteinExistence type="inferred from homology"/>
<feature type="transmembrane region" description="Helical" evidence="18">
    <location>
        <begin position="187"/>
        <end position="208"/>
    </location>
</feature>
<evidence type="ECO:0000256" key="7">
    <source>
        <dbReference type="ARBA" id="ARBA00022989"/>
    </source>
</evidence>
<feature type="non-terminal residue" evidence="20">
    <location>
        <position position="1"/>
    </location>
</feature>
<dbReference type="PANTHER" id="PTHR24232:SF20">
    <property type="entry name" value="PROTEINASE-ACTIVATED RECEPTOR 1"/>
    <property type="match status" value="1"/>
</dbReference>
<dbReference type="InterPro" id="IPR000276">
    <property type="entry name" value="GPCR_Rhodpsn"/>
</dbReference>
<feature type="transmembrane region" description="Helical" evidence="18">
    <location>
        <begin position="235"/>
        <end position="260"/>
    </location>
</feature>
<evidence type="ECO:0000256" key="14">
    <source>
        <dbReference type="ARBA" id="ARBA00023224"/>
    </source>
</evidence>
<keyword evidence="14 16" id="KW-0807">Transducer</keyword>